<feature type="chain" id="PRO_5045294192" evidence="1">
    <location>
        <begin position="19"/>
        <end position="306"/>
    </location>
</feature>
<name>A0ABU8Q6T5_9SPHN</name>
<dbReference type="Pfam" id="PF04338">
    <property type="entry name" value="DUF481"/>
    <property type="match status" value="1"/>
</dbReference>
<dbReference type="Proteomes" id="UP001380365">
    <property type="component" value="Unassembled WGS sequence"/>
</dbReference>
<evidence type="ECO:0000313" key="2">
    <source>
        <dbReference type="EMBL" id="MEJ5095227.1"/>
    </source>
</evidence>
<evidence type="ECO:0000256" key="1">
    <source>
        <dbReference type="SAM" id="SignalP"/>
    </source>
</evidence>
<keyword evidence="3" id="KW-1185">Reference proteome</keyword>
<proteinExistence type="predicted"/>
<keyword evidence="1" id="KW-0732">Signal</keyword>
<organism evidence="2 3">
    <name type="scientific">Sphingomonas molluscorum</name>
    <dbReference type="NCBI Taxonomy" id="418184"/>
    <lineage>
        <taxon>Bacteria</taxon>
        <taxon>Pseudomonadati</taxon>
        <taxon>Pseudomonadota</taxon>
        <taxon>Alphaproteobacteria</taxon>
        <taxon>Sphingomonadales</taxon>
        <taxon>Sphingomonadaceae</taxon>
        <taxon>Sphingomonas</taxon>
    </lineage>
</organism>
<reference evidence="2 3" key="1">
    <citation type="submission" date="2023-12" db="EMBL/GenBank/DDBJ databases">
        <title>Gut-associated functions are favored during microbiome assembly across C. elegans life.</title>
        <authorList>
            <person name="Zimmermann J."/>
        </authorList>
    </citation>
    <scope>NUCLEOTIDE SEQUENCE [LARGE SCALE GENOMIC DNA]</scope>
    <source>
        <strain evidence="2 3">JUb134</strain>
    </source>
</reference>
<comment type="caution">
    <text evidence="2">The sequence shown here is derived from an EMBL/GenBank/DDBJ whole genome shotgun (WGS) entry which is preliminary data.</text>
</comment>
<dbReference type="InterPro" id="IPR007433">
    <property type="entry name" value="DUF481"/>
</dbReference>
<gene>
    <name evidence="2" type="ORF">WH159_11850</name>
</gene>
<feature type="signal peptide" evidence="1">
    <location>
        <begin position="1"/>
        <end position="18"/>
    </location>
</feature>
<accession>A0ABU8Q6T5</accession>
<sequence>MIKAAYLFLAAPLLLANAAPPAAAKKDAPIPEQLKMMLDAAMASGNEGEVATLVKYSRIAAPDSIDLVREITGKWTADRAAQRTRELQESSFFALVKGRAELGGYASSGNTDNFGATGVLDLSREGFRWRHKLRLQLDYQKANGVTNREYYLAAYEPNYKVDDRLYVYGSTQFESDRFVGYNSRFSASAGAGYSAIKRPALTLDLELGPAFRQTDFTDETQESSLAARGSVDFDWRLTPALTLRQDASAYLAAQANSTVSSTTAVDAKLLGPLSAQVSYAVRYESRPPEGSVTTDTTTRASLVYSF</sequence>
<dbReference type="EMBL" id="JBBGZA010000001">
    <property type="protein sequence ID" value="MEJ5095227.1"/>
    <property type="molecule type" value="Genomic_DNA"/>
</dbReference>
<evidence type="ECO:0000313" key="3">
    <source>
        <dbReference type="Proteomes" id="UP001380365"/>
    </source>
</evidence>
<protein>
    <submittedName>
        <fullName evidence="2">DUF481 domain-containing protein</fullName>
    </submittedName>
</protein>
<dbReference type="RefSeq" id="WP_339538384.1">
    <property type="nucleotide sequence ID" value="NZ_JBBGZA010000001.1"/>
</dbReference>